<keyword evidence="1" id="KW-0732">Signal</keyword>
<name>A0A6I4IT72_9FLAO</name>
<feature type="signal peptide" evidence="1">
    <location>
        <begin position="1"/>
        <end position="20"/>
    </location>
</feature>
<evidence type="ECO:0000313" key="3">
    <source>
        <dbReference type="Proteomes" id="UP000431264"/>
    </source>
</evidence>
<protein>
    <submittedName>
        <fullName evidence="2">Uncharacterized protein</fullName>
    </submittedName>
</protein>
<reference evidence="3" key="1">
    <citation type="submission" date="2019-05" db="EMBL/GenBank/DDBJ databases">
        <title>Flavobacterium profundi sp. nov., isolated from a deep-sea seamount.</title>
        <authorList>
            <person name="Zhang D.-C."/>
        </authorList>
    </citation>
    <scope>NUCLEOTIDE SEQUENCE [LARGE SCALE GENOMIC DNA]</scope>
    <source>
        <strain evidence="3">TP390</strain>
    </source>
</reference>
<evidence type="ECO:0000256" key="1">
    <source>
        <dbReference type="SAM" id="SignalP"/>
    </source>
</evidence>
<organism evidence="2 3">
    <name type="scientific">Flavobacterium profundi</name>
    <dbReference type="NCBI Taxonomy" id="1774945"/>
    <lineage>
        <taxon>Bacteria</taxon>
        <taxon>Pseudomonadati</taxon>
        <taxon>Bacteroidota</taxon>
        <taxon>Flavobacteriia</taxon>
        <taxon>Flavobacteriales</taxon>
        <taxon>Flavobacteriaceae</taxon>
        <taxon>Flavobacterium</taxon>
    </lineage>
</organism>
<accession>A0A6I4IT72</accession>
<evidence type="ECO:0000313" key="2">
    <source>
        <dbReference type="EMBL" id="MVO10046.1"/>
    </source>
</evidence>
<sequence length="95" mass="10194">MSFKKVVLIALLATGSFTFANETKVTNKEKTIEVTDTIINVVENTSSSEDTCTITITVYRTTRTSTSTTVEIFDATGTGETCEEAEADARATLAS</sequence>
<gene>
    <name evidence="2" type="ORF">GOQ30_12815</name>
</gene>
<dbReference type="AlphaFoldDB" id="A0A6I4IT72"/>
<dbReference type="EMBL" id="WQLW01000010">
    <property type="protein sequence ID" value="MVO10046.1"/>
    <property type="molecule type" value="Genomic_DNA"/>
</dbReference>
<feature type="chain" id="PRO_5026159591" evidence="1">
    <location>
        <begin position="21"/>
        <end position="95"/>
    </location>
</feature>
<dbReference type="Proteomes" id="UP000431264">
    <property type="component" value="Unassembled WGS sequence"/>
</dbReference>
<dbReference type="RefSeq" id="WP_140998418.1">
    <property type="nucleotide sequence ID" value="NZ_VDCZ01000010.1"/>
</dbReference>
<comment type="caution">
    <text evidence="2">The sequence shown here is derived from an EMBL/GenBank/DDBJ whole genome shotgun (WGS) entry which is preliminary data.</text>
</comment>
<keyword evidence="3" id="KW-1185">Reference proteome</keyword>
<proteinExistence type="predicted"/>